<gene>
    <name evidence="2" type="ORF">PAI11_33690</name>
</gene>
<keyword evidence="1" id="KW-0732">Signal</keyword>
<feature type="signal peptide" evidence="1">
    <location>
        <begin position="1"/>
        <end position="21"/>
    </location>
</feature>
<accession>H0E952</accession>
<name>H0E952_9ACTN</name>
<sequence length="244" mass="25104">MAAAVLGAALAAAGPASPALASPVGACPTVGRTLARASNPTVRVYRTGASLRACVAPRGQRRVVRLLDTWSSSTKVAVASGSVAWTTRRTVGGLPVDAVTTEVVRTGRTWLRAEDAAPSPDSATPAAADRVLRVLTDGRATAWVTASGVVAAAVRRIDLSSTTLYGAGVPGTVPYRSDHTFFLRQAGPAHAAAVARRLRFALGGDGDECGGTVDHQLLVPGWDTRPPLIFVYASVPWEAKGPCG</sequence>
<comment type="caution">
    <text evidence="2">The sequence shown here is derived from an EMBL/GenBank/DDBJ whole genome shotgun (WGS) entry which is preliminary data.</text>
</comment>
<keyword evidence="3" id="KW-1185">Reference proteome</keyword>
<dbReference type="AlphaFoldDB" id="H0E952"/>
<dbReference type="EMBL" id="AGUD01000252">
    <property type="protein sequence ID" value="EHN09790.1"/>
    <property type="molecule type" value="Genomic_DNA"/>
</dbReference>
<reference evidence="2 3" key="1">
    <citation type="journal article" date="2013" name="Biodegradation">
        <title>Quantitative proteomic analysis of ibuprofen-degrading Patulibacter sp. strain I11.</title>
        <authorList>
            <person name="Almeida B."/>
            <person name="Kjeldal H."/>
            <person name="Lolas I."/>
            <person name="Knudsen A.D."/>
            <person name="Carvalho G."/>
            <person name="Nielsen K.L."/>
            <person name="Barreto Crespo M.T."/>
            <person name="Stensballe A."/>
            <person name="Nielsen J.L."/>
        </authorList>
    </citation>
    <scope>NUCLEOTIDE SEQUENCE [LARGE SCALE GENOMIC DNA]</scope>
    <source>
        <strain evidence="2 3">I11</strain>
    </source>
</reference>
<organism evidence="2 3">
    <name type="scientific">Patulibacter medicamentivorans</name>
    <dbReference type="NCBI Taxonomy" id="1097667"/>
    <lineage>
        <taxon>Bacteria</taxon>
        <taxon>Bacillati</taxon>
        <taxon>Actinomycetota</taxon>
        <taxon>Thermoleophilia</taxon>
        <taxon>Solirubrobacterales</taxon>
        <taxon>Patulibacteraceae</taxon>
        <taxon>Patulibacter</taxon>
    </lineage>
</organism>
<dbReference type="Proteomes" id="UP000005143">
    <property type="component" value="Unassembled WGS sequence"/>
</dbReference>
<protein>
    <submittedName>
        <fullName evidence="2">Uncharacterized protein</fullName>
    </submittedName>
</protein>
<feature type="chain" id="PRO_5003532000" evidence="1">
    <location>
        <begin position="22"/>
        <end position="244"/>
    </location>
</feature>
<proteinExistence type="predicted"/>
<evidence type="ECO:0000313" key="3">
    <source>
        <dbReference type="Proteomes" id="UP000005143"/>
    </source>
</evidence>
<evidence type="ECO:0000313" key="2">
    <source>
        <dbReference type="EMBL" id="EHN09790.1"/>
    </source>
</evidence>
<evidence type="ECO:0000256" key="1">
    <source>
        <dbReference type="SAM" id="SignalP"/>
    </source>
</evidence>